<organism evidence="2 3">
    <name type="scientific">Sedimenticola selenatireducens</name>
    <dbReference type="NCBI Taxonomy" id="191960"/>
    <lineage>
        <taxon>Bacteria</taxon>
        <taxon>Pseudomonadati</taxon>
        <taxon>Pseudomonadota</taxon>
        <taxon>Gammaproteobacteria</taxon>
        <taxon>Chromatiales</taxon>
        <taxon>Sedimenticolaceae</taxon>
        <taxon>Sedimenticola</taxon>
    </lineage>
</organism>
<dbReference type="GO" id="GO:0061503">
    <property type="term" value="F:tRNA threonylcarbamoyladenosine dehydratase"/>
    <property type="evidence" value="ECO:0007669"/>
    <property type="project" value="TreeGrafter"/>
</dbReference>
<dbReference type="GO" id="GO:0061504">
    <property type="term" value="P:cyclic threonylcarbamoyladenosine biosynthetic process"/>
    <property type="evidence" value="ECO:0007669"/>
    <property type="project" value="TreeGrafter"/>
</dbReference>
<feature type="domain" description="THIF-type NAD/FAD binding fold" evidence="1">
    <location>
        <begin position="188"/>
        <end position="454"/>
    </location>
</feature>
<keyword evidence="2" id="KW-0548">Nucleotidyltransferase</keyword>
<dbReference type="GO" id="GO:0008641">
    <property type="term" value="F:ubiquitin-like modifier activating enzyme activity"/>
    <property type="evidence" value="ECO:0007669"/>
    <property type="project" value="InterPro"/>
</dbReference>
<dbReference type="SUPFAM" id="SSF69572">
    <property type="entry name" value="Activating enzymes of the ubiquitin-like proteins"/>
    <property type="match status" value="1"/>
</dbReference>
<sequence length="482" mass="54225">MNAARLTLLGSQHDELVNYLEAHPEGNERAAIVLFRRLHISVDGLPDSDRYIAQDVIPFDEAWINSSSPTHFDFKLAPLREIFRRCEEEKLVFGFIHNHPEGPDEFSIKDDENEITLLRAISNRNGKDITFVAMLWANNVWKARVRAAAMPENTVPVRHTLVTTDPLKIYGYKESSEDHSETHKRGAAAFGQPFVDMLQSLRVGVVGTGGTGSPFATLGARAGISELVLIDDDDLALSNLNRVRGLKRGDVGDKKARKLKDFIDDIGVSVKVGVCESKIDSDPNALDALASCDVVVGCTDDFIGRDVMNIALYAYAQLYIDLGLGGRVMDDKTGQPGLRYHFGRISTILPESGECLFCQGVIHEKWIQTQLLKRENPNITKEELKERYLEDGGEEAPGVGPFTSATADFALATLFDLIKPYRRYPPVLRKDMIQVDFVNMEFRSRQTKSDNECPYCRHRKFLLMKETYRLKRPVLGKRDEYV</sequence>
<evidence type="ECO:0000313" key="3">
    <source>
        <dbReference type="Proteomes" id="UP000316649"/>
    </source>
</evidence>
<dbReference type="AlphaFoldDB" id="A0A557RX54"/>
<evidence type="ECO:0000259" key="1">
    <source>
        <dbReference type="Pfam" id="PF00899"/>
    </source>
</evidence>
<dbReference type="GO" id="GO:0016779">
    <property type="term" value="F:nucleotidyltransferase activity"/>
    <property type="evidence" value="ECO:0007669"/>
    <property type="project" value="UniProtKB-KW"/>
</dbReference>
<dbReference type="InterPro" id="IPR035985">
    <property type="entry name" value="Ubiquitin-activating_enz"/>
</dbReference>
<dbReference type="PANTHER" id="PTHR43267">
    <property type="entry name" value="TRNA THREONYLCARBAMOYLADENOSINE DEHYDRATASE"/>
    <property type="match status" value="1"/>
</dbReference>
<reference evidence="2 3" key="1">
    <citation type="submission" date="2019-07" db="EMBL/GenBank/DDBJ databases">
        <title>The pathways for chlorine oxyanion respiration interact through the shared metabolite chlorate.</title>
        <authorList>
            <person name="Barnum T.P."/>
            <person name="Cheng Y."/>
            <person name="Hill K.A."/>
            <person name="Lucas L.N."/>
            <person name="Carlson H.K."/>
            <person name="Coates J.D."/>
        </authorList>
    </citation>
    <scope>NUCLEOTIDE SEQUENCE [LARGE SCALE GENOMIC DNA]</scope>
    <source>
        <strain evidence="2 3">BK-1</strain>
    </source>
</reference>
<dbReference type="OrthoDB" id="6377837at2"/>
<comment type="caution">
    <text evidence="2">The sequence shown here is derived from an EMBL/GenBank/DDBJ whole genome shotgun (WGS) entry which is preliminary data.</text>
</comment>
<dbReference type="InterPro" id="IPR045886">
    <property type="entry name" value="ThiF/MoeB/HesA"/>
</dbReference>
<keyword evidence="3" id="KW-1185">Reference proteome</keyword>
<dbReference type="Pfam" id="PF00899">
    <property type="entry name" value="ThiF"/>
    <property type="match status" value="1"/>
</dbReference>
<dbReference type="EMBL" id="VMNH01000030">
    <property type="protein sequence ID" value="TVO69708.1"/>
    <property type="molecule type" value="Genomic_DNA"/>
</dbReference>
<evidence type="ECO:0000313" key="2">
    <source>
        <dbReference type="EMBL" id="TVO69708.1"/>
    </source>
</evidence>
<keyword evidence="2" id="KW-0808">Transferase</keyword>
<protein>
    <submittedName>
        <fullName evidence="2">ThiF family adenylyltransferase</fullName>
    </submittedName>
</protein>
<dbReference type="RefSeq" id="WP_144360445.1">
    <property type="nucleotide sequence ID" value="NZ_VMNH01000030.1"/>
</dbReference>
<name>A0A557RX54_9GAMM</name>
<dbReference type="Gene3D" id="3.40.50.720">
    <property type="entry name" value="NAD(P)-binding Rossmann-like Domain"/>
    <property type="match status" value="1"/>
</dbReference>
<dbReference type="PANTHER" id="PTHR43267:SF1">
    <property type="entry name" value="TRNA THREONYLCARBAMOYLADENOSINE DEHYDRATASE"/>
    <property type="match status" value="1"/>
</dbReference>
<gene>
    <name evidence="2" type="ORF">FHP88_17775</name>
</gene>
<proteinExistence type="predicted"/>
<dbReference type="Proteomes" id="UP000316649">
    <property type="component" value="Unassembled WGS sequence"/>
</dbReference>
<dbReference type="InterPro" id="IPR000594">
    <property type="entry name" value="ThiF_NAD_FAD-bd"/>
</dbReference>
<accession>A0A557RX54</accession>